<evidence type="ECO:0000256" key="5">
    <source>
        <dbReference type="ARBA" id="ARBA00022741"/>
    </source>
</evidence>
<evidence type="ECO:0000256" key="4">
    <source>
        <dbReference type="ARBA" id="ARBA00022598"/>
    </source>
</evidence>
<dbReference type="CDD" id="cd00673">
    <property type="entry name" value="AlaRS_core"/>
    <property type="match status" value="1"/>
</dbReference>
<keyword evidence="4 12" id="KW-0436">Ligase</keyword>
<comment type="function">
    <text evidence="10 12">Catalyzes the attachment of alanine to tRNA(Ala) in a two-step reaction: alanine is first activated by ATP to form Ala-AMP and then transferred to the acceptor end of tRNA(Ala). Also edits incorrectly charged Ser-tRNA(Ala) and Gly-tRNA(Ala) via its editing domain.</text>
</comment>
<keyword evidence="2 12" id="KW-0963">Cytoplasm</keyword>
<dbReference type="Gene3D" id="2.40.30.130">
    <property type="match status" value="1"/>
</dbReference>
<evidence type="ECO:0000256" key="12">
    <source>
        <dbReference type="HAMAP-Rule" id="MF_00036"/>
    </source>
</evidence>
<evidence type="ECO:0000256" key="2">
    <source>
        <dbReference type="ARBA" id="ARBA00022490"/>
    </source>
</evidence>
<comment type="cofactor">
    <cofactor evidence="12">
        <name>Zn(2+)</name>
        <dbReference type="ChEBI" id="CHEBI:29105"/>
    </cofactor>
    <text evidence="12">Binds 1 zinc ion per subunit.</text>
</comment>
<dbReference type="PROSITE" id="PS50860">
    <property type="entry name" value="AA_TRNA_LIGASE_II_ALA"/>
    <property type="match status" value="1"/>
</dbReference>
<keyword evidence="8 12" id="KW-0648">Protein biosynthesis</keyword>
<evidence type="ECO:0000256" key="6">
    <source>
        <dbReference type="ARBA" id="ARBA00022840"/>
    </source>
</evidence>
<dbReference type="Gene3D" id="3.30.54.20">
    <property type="match status" value="1"/>
</dbReference>
<keyword evidence="9 12" id="KW-0030">Aminoacyl-tRNA synthetase</keyword>
<proteinExistence type="inferred from homology"/>
<evidence type="ECO:0000256" key="7">
    <source>
        <dbReference type="ARBA" id="ARBA00022884"/>
    </source>
</evidence>
<dbReference type="EMBL" id="BAAACW010000096">
    <property type="protein sequence ID" value="GAA0363956.1"/>
    <property type="molecule type" value="Genomic_DNA"/>
</dbReference>
<gene>
    <name evidence="12 15" type="primary">alaS</name>
    <name evidence="15" type="ORF">GCM10008932_15500</name>
</gene>
<dbReference type="InterPro" id="IPR050058">
    <property type="entry name" value="Ala-tRNA_ligase"/>
</dbReference>
<dbReference type="InterPro" id="IPR023033">
    <property type="entry name" value="Ala_tRNA_ligase_euk/bac"/>
</dbReference>
<feature type="coiled-coil region" evidence="13">
    <location>
        <begin position="413"/>
        <end position="440"/>
    </location>
</feature>
<feature type="domain" description="Alanyl-transfer RNA synthetases family profile" evidence="14">
    <location>
        <begin position="4"/>
        <end position="713"/>
    </location>
</feature>
<dbReference type="Gene3D" id="3.10.310.40">
    <property type="match status" value="1"/>
</dbReference>
<keyword evidence="6 12" id="KW-0067">ATP-binding</keyword>
<dbReference type="InterPro" id="IPR018163">
    <property type="entry name" value="Thr/Ala-tRNA-synth_IIc_edit"/>
</dbReference>
<dbReference type="Gene3D" id="3.30.980.10">
    <property type="entry name" value="Threonyl-trna Synthetase, Chain A, domain 2"/>
    <property type="match status" value="1"/>
</dbReference>
<sequence>MKSLSSSELRQLFLDFFEEKGHKIEKSVSLIPVDDPTLLWVNSGVATMKKYFDGTVKPDNPKIAGSQKSIRTNDIENVGVTARHHTLFEMLGNFSIGDYFKEEAIVWAWEFLTSSKWLDLDEEKLFVTVYPDDEEAYTIWREKVGLPENHIIREEGNFWDIGEGPCGPNTEIFYDRGESFNDLPEDHEENYPGGENERWLEIWNLVFSQYNHKPDHTYDPLPNKNIDTGMGLERMLSVLQDAPTNFETDLFLPIINEIEKISGVSYDKNEETKVSFKVIADHIRALTFAIGDGALPSNEGRGYVLRRLLRRSVMHGRKLGMSKPFLSSLVSVVADIMKAHYPEVEEDKDFIETVILNEEERFLETLADGLERVKEIVKSQKENQTTMISGKDVFQLYDTYGFPVELTEEVVKEEAMEIDIEEFEREMEKQRERARSARQTEGSMAVQSSLLNNINLASDFIGYENDSSISTVTKIIDEESFVTSATSGKTVKLIFDKTPFYAEKGGQASDAGYIVDQENEVIGRILSVKAGPEGQPIHETELTGPISEGEEYELRLDEKRRRLIERNHTATHLLHQALKDVLGEHANQAGSLVEADHLRFDFTHYGQVTEDEIKKMEMIVNEKIMENYAVETLETSIDKAKELGAMALFGEKYGENVRVVMINDYSKELCGGTHVKNTAEIGLFKIVSEAGIGAGTRRITALTSEGAFLWMEKQLNTLNKASNLLKVQSSSEVPTRIESLQSELKEANKANESLHSKLANAQADQIFTKVETVQDIRFISEEIKAKDMNQLRQLSDKWKQNDFSDILVLGLRDEKKVNLLVSLNEKAMNQGLKAGDLIKAITPHVNGGGGGRPDFAQAGGKKPEGLPNALNAVGEWIKMNI</sequence>
<dbReference type="InterPro" id="IPR045864">
    <property type="entry name" value="aa-tRNA-synth_II/BPL/LPL"/>
</dbReference>
<dbReference type="Pfam" id="PF02272">
    <property type="entry name" value="DHHA1"/>
    <property type="match status" value="1"/>
</dbReference>
<dbReference type="Proteomes" id="UP001501166">
    <property type="component" value="Unassembled WGS sequence"/>
</dbReference>
<dbReference type="Gene3D" id="6.10.250.550">
    <property type="match status" value="1"/>
</dbReference>
<dbReference type="InterPro" id="IPR018165">
    <property type="entry name" value="Ala-tRNA-synth_IIc_core"/>
</dbReference>
<dbReference type="InterPro" id="IPR018164">
    <property type="entry name" value="Ala-tRNA-synth_IIc_N"/>
</dbReference>
<keyword evidence="3 12" id="KW-0820">tRNA-binding</keyword>
<dbReference type="SMART" id="SM00863">
    <property type="entry name" value="tRNA_SAD"/>
    <property type="match status" value="1"/>
</dbReference>
<keyword evidence="5 12" id="KW-0547">Nucleotide-binding</keyword>
<comment type="similarity">
    <text evidence="1 12">Belongs to the class-II aminoacyl-tRNA synthetase family.</text>
</comment>
<dbReference type="Pfam" id="PF07973">
    <property type="entry name" value="tRNA_SAD"/>
    <property type="match status" value="1"/>
</dbReference>
<dbReference type="EC" id="6.1.1.7" evidence="12"/>
<dbReference type="InterPro" id="IPR002318">
    <property type="entry name" value="Ala-tRNA-lgiase_IIc"/>
</dbReference>
<accession>A0ABN0XH53</accession>
<comment type="subcellular location">
    <subcellularLocation>
        <location evidence="12">Cytoplasm</location>
    </subcellularLocation>
</comment>
<evidence type="ECO:0000256" key="9">
    <source>
        <dbReference type="ARBA" id="ARBA00023146"/>
    </source>
</evidence>
<feature type="binding site" evidence="12">
    <location>
        <position position="670"/>
    </location>
    <ligand>
        <name>Zn(2+)</name>
        <dbReference type="ChEBI" id="CHEBI:29105"/>
    </ligand>
</feature>
<dbReference type="InterPro" id="IPR009000">
    <property type="entry name" value="Transl_B-barrel_sf"/>
</dbReference>
<dbReference type="SUPFAM" id="SSF101353">
    <property type="entry name" value="Putative anticodon-binding domain of alanyl-tRNA synthetase (AlaRS)"/>
    <property type="match status" value="1"/>
</dbReference>
<comment type="caution">
    <text evidence="15">The sequence shown here is derived from an EMBL/GenBank/DDBJ whole genome shotgun (WGS) entry which is preliminary data.</text>
</comment>
<keyword evidence="13" id="KW-0175">Coiled coil</keyword>
<keyword evidence="16" id="KW-1185">Reference proteome</keyword>
<dbReference type="PRINTS" id="PR00980">
    <property type="entry name" value="TRNASYNTHALA"/>
</dbReference>
<comment type="domain">
    <text evidence="12">Consists of three domains; the N-terminal catalytic domain, the editing domain and the C-terminal C-Ala domain. The editing domain removes incorrectly charged amino acids, while the C-Ala domain, along with tRNA(Ala), serves as a bridge to cooperatively bring together the editing and aminoacylation centers thus stimulating deacylation of misacylated tRNAs.</text>
</comment>
<feature type="binding site" evidence="12">
    <location>
        <position position="572"/>
    </location>
    <ligand>
        <name>Zn(2+)</name>
        <dbReference type="ChEBI" id="CHEBI:29105"/>
    </ligand>
</feature>
<feature type="binding site" evidence="12">
    <location>
        <position position="568"/>
    </location>
    <ligand>
        <name>Zn(2+)</name>
        <dbReference type="ChEBI" id="CHEBI:29105"/>
    </ligand>
</feature>
<dbReference type="PANTHER" id="PTHR11777">
    <property type="entry name" value="ALANYL-TRNA SYNTHETASE"/>
    <property type="match status" value="1"/>
</dbReference>
<evidence type="ECO:0000256" key="10">
    <source>
        <dbReference type="ARBA" id="ARBA00024779"/>
    </source>
</evidence>
<evidence type="ECO:0000259" key="14">
    <source>
        <dbReference type="PROSITE" id="PS50860"/>
    </source>
</evidence>
<keyword evidence="12" id="KW-0479">Metal-binding</keyword>
<dbReference type="PANTHER" id="PTHR11777:SF9">
    <property type="entry name" value="ALANINE--TRNA LIGASE, CYTOPLASMIC"/>
    <property type="match status" value="1"/>
</dbReference>
<reference evidence="15 16" key="1">
    <citation type="journal article" date="2019" name="Int. J. Syst. Evol. Microbiol.">
        <title>The Global Catalogue of Microorganisms (GCM) 10K type strain sequencing project: providing services to taxonomists for standard genome sequencing and annotation.</title>
        <authorList>
            <consortium name="The Broad Institute Genomics Platform"/>
            <consortium name="The Broad Institute Genome Sequencing Center for Infectious Disease"/>
            <person name="Wu L."/>
            <person name="Ma J."/>
        </authorList>
    </citation>
    <scope>NUCLEOTIDE SEQUENCE [LARGE SCALE GENOMIC DNA]</scope>
    <source>
        <strain evidence="15 16">JCM 12662</strain>
    </source>
</reference>
<organism evidence="15 16">
    <name type="scientific">Alkalibacterium iburiense</name>
    <dbReference type="NCBI Taxonomy" id="290589"/>
    <lineage>
        <taxon>Bacteria</taxon>
        <taxon>Bacillati</taxon>
        <taxon>Bacillota</taxon>
        <taxon>Bacilli</taxon>
        <taxon>Lactobacillales</taxon>
        <taxon>Carnobacteriaceae</taxon>
        <taxon>Alkalibacterium</taxon>
    </lineage>
</organism>
<evidence type="ECO:0000313" key="15">
    <source>
        <dbReference type="EMBL" id="GAA0363956.1"/>
    </source>
</evidence>
<dbReference type="InterPro" id="IPR012947">
    <property type="entry name" value="tRNA_SAD"/>
</dbReference>
<dbReference type="SUPFAM" id="SSF50447">
    <property type="entry name" value="Translation proteins"/>
    <property type="match status" value="1"/>
</dbReference>
<name>A0ABN0XH53_9LACT</name>
<comment type="catalytic activity">
    <reaction evidence="11 12">
        <text>tRNA(Ala) + L-alanine + ATP = L-alanyl-tRNA(Ala) + AMP + diphosphate</text>
        <dbReference type="Rhea" id="RHEA:12540"/>
        <dbReference type="Rhea" id="RHEA-COMP:9657"/>
        <dbReference type="Rhea" id="RHEA-COMP:9923"/>
        <dbReference type="ChEBI" id="CHEBI:30616"/>
        <dbReference type="ChEBI" id="CHEBI:33019"/>
        <dbReference type="ChEBI" id="CHEBI:57972"/>
        <dbReference type="ChEBI" id="CHEBI:78442"/>
        <dbReference type="ChEBI" id="CHEBI:78497"/>
        <dbReference type="ChEBI" id="CHEBI:456215"/>
        <dbReference type="EC" id="6.1.1.7"/>
    </reaction>
</comment>
<protein>
    <recommendedName>
        <fullName evidence="12">Alanine--tRNA ligase</fullName>
        <ecNumber evidence="12">6.1.1.7</ecNumber>
    </recommendedName>
    <alternativeName>
        <fullName evidence="12">Alanyl-tRNA synthetase</fullName>
        <shortName evidence="12">AlaRS</shortName>
    </alternativeName>
</protein>
<evidence type="ECO:0000256" key="11">
    <source>
        <dbReference type="ARBA" id="ARBA00048300"/>
    </source>
</evidence>
<evidence type="ECO:0000256" key="13">
    <source>
        <dbReference type="SAM" id="Coils"/>
    </source>
</evidence>
<dbReference type="Pfam" id="PF01411">
    <property type="entry name" value="tRNA-synt_2c"/>
    <property type="match status" value="1"/>
</dbReference>
<dbReference type="InterPro" id="IPR003156">
    <property type="entry name" value="DHHA1_dom"/>
</dbReference>
<evidence type="ECO:0000256" key="3">
    <source>
        <dbReference type="ARBA" id="ARBA00022555"/>
    </source>
</evidence>
<feature type="coiled-coil region" evidence="13">
    <location>
        <begin position="737"/>
        <end position="764"/>
    </location>
</feature>
<evidence type="ECO:0000256" key="8">
    <source>
        <dbReference type="ARBA" id="ARBA00022917"/>
    </source>
</evidence>
<feature type="binding site" evidence="12">
    <location>
        <position position="674"/>
    </location>
    <ligand>
        <name>Zn(2+)</name>
        <dbReference type="ChEBI" id="CHEBI:29105"/>
    </ligand>
</feature>
<keyword evidence="12" id="KW-0862">Zinc</keyword>
<dbReference type="Gene3D" id="3.30.930.10">
    <property type="entry name" value="Bira Bifunctional Protein, Domain 2"/>
    <property type="match status" value="1"/>
</dbReference>
<dbReference type="InterPro" id="IPR018162">
    <property type="entry name" value="Ala-tRNA-ligase_IIc_anticod-bd"/>
</dbReference>
<dbReference type="HAMAP" id="MF_00036_B">
    <property type="entry name" value="Ala_tRNA_synth_B"/>
    <property type="match status" value="1"/>
</dbReference>
<keyword evidence="7 12" id="KW-0694">RNA-binding</keyword>
<evidence type="ECO:0000313" key="16">
    <source>
        <dbReference type="Proteomes" id="UP001501166"/>
    </source>
</evidence>
<dbReference type="GO" id="GO:0016874">
    <property type="term" value="F:ligase activity"/>
    <property type="evidence" value="ECO:0007669"/>
    <property type="project" value="UniProtKB-KW"/>
</dbReference>
<evidence type="ECO:0000256" key="1">
    <source>
        <dbReference type="ARBA" id="ARBA00008226"/>
    </source>
</evidence>
<dbReference type="NCBIfam" id="TIGR00344">
    <property type="entry name" value="alaS"/>
    <property type="match status" value="1"/>
</dbReference>
<dbReference type="SUPFAM" id="SSF55681">
    <property type="entry name" value="Class II aaRS and biotin synthetases"/>
    <property type="match status" value="1"/>
</dbReference>
<dbReference type="SUPFAM" id="SSF55186">
    <property type="entry name" value="ThrRS/AlaRS common domain"/>
    <property type="match status" value="1"/>
</dbReference>
<dbReference type="RefSeq" id="WP_343755383.1">
    <property type="nucleotide sequence ID" value="NZ_BAAACW010000096.1"/>
</dbReference>